<name>A0A9P8XVG6_9PEZI</name>
<reference evidence="2" key="1">
    <citation type="journal article" date="2021" name="Nat. Commun.">
        <title>Genetic determinants of endophytism in the Arabidopsis root mycobiome.</title>
        <authorList>
            <person name="Mesny F."/>
            <person name="Miyauchi S."/>
            <person name="Thiergart T."/>
            <person name="Pickel B."/>
            <person name="Atanasova L."/>
            <person name="Karlsson M."/>
            <person name="Huettel B."/>
            <person name="Barry K.W."/>
            <person name="Haridas S."/>
            <person name="Chen C."/>
            <person name="Bauer D."/>
            <person name="Andreopoulos W."/>
            <person name="Pangilinan J."/>
            <person name="LaButti K."/>
            <person name="Riley R."/>
            <person name="Lipzen A."/>
            <person name="Clum A."/>
            <person name="Drula E."/>
            <person name="Henrissat B."/>
            <person name="Kohler A."/>
            <person name="Grigoriev I.V."/>
            <person name="Martin F.M."/>
            <person name="Hacquard S."/>
        </authorList>
    </citation>
    <scope>NUCLEOTIDE SEQUENCE</scope>
    <source>
        <strain evidence="2">MPI-CAGE-CH-0230</strain>
    </source>
</reference>
<dbReference type="Proteomes" id="UP000756346">
    <property type="component" value="Unassembled WGS sequence"/>
</dbReference>
<dbReference type="GeneID" id="70190786"/>
<feature type="signal peptide" evidence="1">
    <location>
        <begin position="1"/>
        <end position="22"/>
    </location>
</feature>
<sequence length="195" mass="20107">MPLKFFALWSTAASALIAGVVGQPLDVRRANTPSDFRLFAYGPKESGIGGFPVFHMEGLAYTALNSSDSTSSSAEEVSFTLETSGSLVATIGGNSTATNGTTFLHVPSTSGNVGFTTAAGNSSAGTDAFGLYGGMLYLRAQEGGMETQWYAVAADTAGDGQLWNIKWNVSEIEAAGDGVFPVAIRTTGPDGELAE</sequence>
<protein>
    <submittedName>
        <fullName evidence="2">Uncharacterized protein</fullName>
    </submittedName>
</protein>
<evidence type="ECO:0000313" key="3">
    <source>
        <dbReference type="Proteomes" id="UP000756346"/>
    </source>
</evidence>
<comment type="caution">
    <text evidence="2">The sequence shown here is derived from an EMBL/GenBank/DDBJ whole genome shotgun (WGS) entry which is preliminary data.</text>
</comment>
<dbReference type="OrthoDB" id="5230873at2759"/>
<keyword evidence="3" id="KW-1185">Reference proteome</keyword>
<dbReference type="EMBL" id="JAGTJQ010000011">
    <property type="protein sequence ID" value="KAH7018081.1"/>
    <property type="molecule type" value="Genomic_DNA"/>
</dbReference>
<accession>A0A9P8XVG6</accession>
<organism evidence="2 3">
    <name type="scientific">Microdochium trichocladiopsis</name>
    <dbReference type="NCBI Taxonomy" id="1682393"/>
    <lineage>
        <taxon>Eukaryota</taxon>
        <taxon>Fungi</taxon>
        <taxon>Dikarya</taxon>
        <taxon>Ascomycota</taxon>
        <taxon>Pezizomycotina</taxon>
        <taxon>Sordariomycetes</taxon>
        <taxon>Xylariomycetidae</taxon>
        <taxon>Xylariales</taxon>
        <taxon>Microdochiaceae</taxon>
        <taxon>Microdochium</taxon>
    </lineage>
</organism>
<keyword evidence="1" id="KW-0732">Signal</keyword>
<feature type="chain" id="PRO_5040500518" evidence="1">
    <location>
        <begin position="23"/>
        <end position="195"/>
    </location>
</feature>
<evidence type="ECO:0000313" key="2">
    <source>
        <dbReference type="EMBL" id="KAH7018081.1"/>
    </source>
</evidence>
<proteinExistence type="predicted"/>
<dbReference type="RefSeq" id="XP_046006348.1">
    <property type="nucleotide sequence ID" value="XM_046161240.1"/>
</dbReference>
<dbReference type="AlphaFoldDB" id="A0A9P8XVG6"/>
<gene>
    <name evidence="2" type="ORF">B0I36DRAFT_388356</name>
</gene>
<evidence type="ECO:0000256" key="1">
    <source>
        <dbReference type="SAM" id="SignalP"/>
    </source>
</evidence>